<feature type="domain" description="RNase H type-1" evidence="1">
    <location>
        <begin position="2"/>
        <end position="123"/>
    </location>
</feature>
<name>A0AAD2A9F3_9LAMI</name>
<sequence>MNVDGAIFEDIRKAGVGVVLRDASGEVLMTATKREDDVDEAATIEALALLQGLQLCIPFDIPKIVIETDCLLLVQELQASPDSLATAGYIIANVKQLLSRFQEVQIQHVNRMGNSVAHALARNVVDISVWWDHLPYFLQNFLWLDANSCMDDD</sequence>
<protein>
    <recommendedName>
        <fullName evidence="1">RNase H type-1 domain-containing protein</fullName>
    </recommendedName>
</protein>
<evidence type="ECO:0000259" key="1">
    <source>
        <dbReference type="Pfam" id="PF13456"/>
    </source>
</evidence>
<dbReference type="GO" id="GO:0004523">
    <property type="term" value="F:RNA-DNA hybrid ribonuclease activity"/>
    <property type="evidence" value="ECO:0007669"/>
    <property type="project" value="InterPro"/>
</dbReference>
<dbReference type="SUPFAM" id="SSF53098">
    <property type="entry name" value="Ribonuclease H-like"/>
    <property type="match status" value="1"/>
</dbReference>
<dbReference type="InterPro" id="IPR044730">
    <property type="entry name" value="RNase_H-like_dom_plant"/>
</dbReference>
<dbReference type="CDD" id="cd06222">
    <property type="entry name" value="RNase_H_like"/>
    <property type="match status" value="1"/>
</dbReference>
<dbReference type="PANTHER" id="PTHR47723">
    <property type="entry name" value="OS05G0353850 PROTEIN"/>
    <property type="match status" value="1"/>
</dbReference>
<dbReference type="GO" id="GO:0003676">
    <property type="term" value="F:nucleic acid binding"/>
    <property type="evidence" value="ECO:0007669"/>
    <property type="project" value="InterPro"/>
</dbReference>
<proteinExistence type="predicted"/>
<dbReference type="InterPro" id="IPR036397">
    <property type="entry name" value="RNaseH_sf"/>
</dbReference>
<organism evidence="2 3">
    <name type="scientific">Fraxinus pennsylvanica</name>
    <dbReference type="NCBI Taxonomy" id="56036"/>
    <lineage>
        <taxon>Eukaryota</taxon>
        <taxon>Viridiplantae</taxon>
        <taxon>Streptophyta</taxon>
        <taxon>Embryophyta</taxon>
        <taxon>Tracheophyta</taxon>
        <taxon>Spermatophyta</taxon>
        <taxon>Magnoliopsida</taxon>
        <taxon>eudicotyledons</taxon>
        <taxon>Gunneridae</taxon>
        <taxon>Pentapetalae</taxon>
        <taxon>asterids</taxon>
        <taxon>lamiids</taxon>
        <taxon>Lamiales</taxon>
        <taxon>Oleaceae</taxon>
        <taxon>Oleeae</taxon>
        <taxon>Fraxinus</taxon>
    </lineage>
</organism>
<dbReference type="InterPro" id="IPR002156">
    <property type="entry name" value="RNaseH_domain"/>
</dbReference>
<accession>A0AAD2A9F3</accession>
<dbReference type="InterPro" id="IPR053151">
    <property type="entry name" value="RNase_H-like"/>
</dbReference>
<dbReference type="Proteomes" id="UP000834106">
    <property type="component" value="Chromosome 17"/>
</dbReference>
<evidence type="ECO:0000313" key="3">
    <source>
        <dbReference type="Proteomes" id="UP000834106"/>
    </source>
</evidence>
<reference evidence="2" key="1">
    <citation type="submission" date="2023-05" db="EMBL/GenBank/DDBJ databases">
        <authorList>
            <person name="Huff M."/>
        </authorList>
    </citation>
    <scope>NUCLEOTIDE SEQUENCE</scope>
</reference>
<dbReference type="PANTHER" id="PTHR47723:SF19">
    <property type="entry name" value="POLYNUCLEOTIDYL TRANSFERASE, RIBONUCLEASE H-LIKE SUPERFAMILY PROTEIN"/>
    <property type="match status" value="1"/>
</dbReference>
<dbReference type="Gene3D" id="3.30.420.10">
    <property type="entry name" value="Ribonuclease H-like superfamily/Ribonuclease H"/>
    <property type="match status" value="1"/>
</dbReference>
<keyword evidence="3" id="KW-1185">Reference proteome</keyword>
<evidence type="ECO:0000313" key="2">
    <source>
        <dbReference type="EMBL" id="CAI9780907.1"/>
    </source>
</evidence>
<dbReference type="Pfam" id="PF13456">
    <property type="entry name" value="RVT_3"/>
    <property type="match status" value="1"/>
</dbReference>
<dbReference type="AlphaFoldDB" id="A0AAD2A9F3"/>
<gene>
    <name evidence="2" type="ORF">FPE_LOCUS28337</name>
</gene>
<dbReference type="InterPro" id="IPR012337">
    <property type="entry name" value="RNaseH-like_sf"/>
</dbReference>
<dbReference type="EMBL" id="OU503052">
    <property type="protein sequence ID" value="CAI9780907.1"/>
    <property type="molecule type" value="Genomic_DNA"/>
</dbReference>